<dbReference type="AlphaFoldDB" id="A0A9J6G3M8"/>
<dbReference type="VEuPathDB" id="VectorBase:HLOH_041849"/>
<dbReference type="Gene3D" id="2.60.40.10">
    <property type="entry name" value="Immunoglobulins"/>
    <property type="match status" value="1"/>
</dbReference>
<dbReference type="OrthoDB" id="6511736at2759"/>
<dbReference type="InterPro" id="IPR013783">
    <property type="entry name" value="Ig-like_fold"/>
</dbReference>
<dbReference type="Proteomes" id="UP000821853">
    <property type="component" value="Chromosome 4"/>
</dbReference>
<dbReference type="EMBL" id="JABSTR010000006">
    <property type="protein sequence ID" value="KAH9372990.1"/>
    <property type="molecule type" value="Genomic_DNA"/>
</dbReference>
<evidence type="ECO:0000313" key="2">
    <source>
        <dbReference type="Proteomes" id="UP000821853"/>
    </source>
</evidence>
<evidence type="ECO:0000313" key="1">
    <source>
        <dbReference type="EMBL" id="KAH9372990.1"/>
    </source>
</evidence>
<sequence>MRFSDKHVIAGNAALLQCPIPQHLMDHVFVTSWQRVDGYIINRNTPGGKLGSTASLFFRALGEPI</sequence>
<comment type="caution">
    <text evidence="1">The sequence shown here is derived from an EMBL/GenBank/DDBJ whole genome shotgun (WGS) entry which is preliminary data.</text>
</comment>
<gene>
    <name evidence="1" type="ORF">HPB48_019813</name>
</gene>
<protein>
    <submittedName>
        <fullName evidence="1">Uncharacterized protein</fullName>
    </submittedName>
</protein>
<proteinExistence type="predicted"/>
<organism evidence="1 2">
    <name type="scientific">Haemaphysalis longicornis</name>
    <name type="common">Bush tick</name>
    <dbReference type="NCBI Taxonomy" id="44386"/>
    <lineage>
        <taxon>Eukaryota</taxon>
        <taxon>Metazoa</taxon>
        <taxon>Ecdysozoa</taxon>
        <taxon>Arthropoda</taxon>
        <taxon>Chelicerata</taxon>
        <taxon>Arachnida</taxon>
        <taxon>Acari</taxon>
        <taxon>Parasitiformes</taxon>
        <taxon>Ixodida</taxon>
        <taxon>Ixodoidea</taxon>
        <taxon>Ixodidae</taxon>
        <taxon>Haemaphysalinae</taxon>
        <taxon>Haemaphysalis</taxon>
    </lineage>
</organism>
<reference evidence="1 2" key="1">
    <citation type="journal article" date="2020" name="Cell">
        <title>Large-Scale Comparative Analyses of Tick Genomes Elucidate Their Genetic Diversity and Vector Capacities.</title>
        <authorList>
            <consortium name="Tick Genome and Microbiome Consortium (TIGMIC)"/>
            <person name="Jia N."/>
            <person name="Wang J."/>
            <person name="Shi W."/>
            <person name="Du L."/>
            <person name="Sun Y."/>
            <person name="Zhan W."/>
            <person name="Jiang J.F."/>
            <person name="Wang Q."/>
            <person name="Zhang B."/>
            <person name="Ji P."/>
            <person name="Bell-Sakyi L."/>
            <person name="Cui X.M."/>
            <person name="Yuan T.T."/>
            <person name="Jiang B.G."/>
            <person name="Yang W.F."/>
            <person name="Lam T.T."/>
            <person name="Chang Q.C."/>
            <person name="Ding S.J."/>
            <person name="Wang X.J."/>
            <person name="Zhu J.G."/>
            <person name="Ruan X.D."/>
            <person name="Zhao L."/>
            <person name="Wei J.T."/>
            <person name="Ye R.Z."/>
            <person name="Que T.C."/>
            <person name="Du C.H."/>
            <person name="Zhou Y.H."/>
            <person name="Cheng J.X."/>
            <person name="Dai P.F."/>
            <person name="Guo W.B."/>
            <person name="Han X.H."/>
            <person name="Huang E.J."/>
            <person name="Li L.F."/>
            <person name="Wei W."/>
            <person name="Gao Y.C."/>
            <person name="Liu J.Z."/>
            <person name="Shao H.Z."/>
            <person name="Wang X."/>
            <person name="Wang C.C."/>
            <person name="Yang T.C."/>
            <person name="Huo Q.B."/>
            <person name="Li W."/>
            <person name="Chen H.Y."/>
            <person name="Chen S.E."/>
            <person name="Zhou L.G."/>
            <person name="Ni X.B."/>
            <person name="Tian J.H."/>
            <person name="Sheng Y."/>
            <person name="Liu T."/>
            <person name="Pan Y.S."/>
            <person name="Xia L.Y."/>
            <person name="Li J."/>
            <person name="Zhao F."/>
            <person name="Cao W.C."/>
        </authorList>
    </citation>
    <scope>NUCLEOTIDE SEQUENCE [LARGE SCALE GENOMIC DNA]</scope>
    <source>
        <strain evidence="1">HaeL-2018</strain>
    </source>
</reference>
<accession>A0A9J6G3M8</accession>
<name>A0A9J6G3M8_HAELO</name>
<keyword evidence="2" id="KW-1185">Reference proteome</keyword>